<dbReference type="CDD" id="cd00090">
    <property type="entry name" value="HTH_ARSR"/>
    <property type="match status" value="1"/>
</dbReference>
<accession>A0A510XZQ2</accession>
<reference evidence="6 7" key="1">
    <citation type="submission" date="2019-07" db="EMBL/GenBank/DDBJ databases">
        <title>Whole genome shotgun sequence of Pseudoalteromonas espejiana NBRC 102222.</title>
        <authorList>
            <person name="Hosoyama A."/>
            <person name="Uohara A."/>
            <person name="Ohji S."/>
            <person name="Ichikawa N."/>
        </authorList>
    </citation>
    <scope>NUCLEOTIDE SEQUENCE [LARGE SCALE GENOMIC DNA]</scope>
    <source>
        <strain evidence="6 7">NBRC 102222</strain>
    </source>
</reference>
<keyword evidence="1" id="KW-0059">Arsenical resistance</keyword>
<dbReference type="PANTHER" id="PTHR33154">
    <property type="entry name" value="TRANSCRIPTIONAL REGULATOR, ARSR FAMILY"/>
    <property type="match status" value="1"/>
</dbReference>
<evidence type="ECO:0000256" key="1">
    <source>
        <dbReference type="ARBA" id="ARBA00022849"/>
    </source>
</evidence>
<dbReference type="GO" id="GO:0046685">
    <property type="term" value="P:response to arsenic-containing substance"/>
    <property type="evidence" value="ECO:0007669"/>
    <property type="project" value="UniProtKB-KW"/>
</dbReference>
<keyword evidence="4" id="KW-0804">Transcription</keyword>
<sequence>MDEMYIDALKALSDPTRLRLFWLVVHVGQHINVAEAMDVIGDTQYNVSRNLKMLHKAGLLTLEKKGKWVYYTLKEQSAPHCQALVNSVKFLPKETFSDVTTRCMMRLSMRVNGECVIGANSEQWLAALKAESPTN</sequence>
<comment type="caution">
    <text evidence="6">The sequence shown here is derived from an EMBL/GenBank/DDBJ whole genome shotgun (WGS) entry which is preliminary data.</text>
</comment>
<name>A0A510XZQ2_9GAMM</name>
<evidence type="ECO:0000259" key="5">
    <source>
        <dbReference type="PROSITE" id="PS50987"/>
    </source>
</evidence>
<dbReference type="PROSITE" id="PS50987">
    <property type="entry name" value="HTH_ARSR_2"/>
    <property type="match status" value="1"/>
</dbReference>
<evidence type="ECO:0000313" key="7">
    <source>
        <dbReference type="Proteomes" id="UP000321419"/>
    </source>
</evidence>
<dbReference type="InterPro" id="IPR036388">
    <property type="entry name" value="WH-like_DNA-bd_sf"/>
</dbReference>
<dbReference type="RefSeq" id="WP_089347703.1">
    <property type="nucleotide sequence ID" value="NZ_BJUM01000042.1"/>
</dbReference>
<keyword evidence="3" id="KW-0238">DNA-binding</keyword>
<dbReference type="Proteomes" id="UP000321419">
    <property type="component" value="Unassembled WGS sequence"/>
</dbReference>
<feature type="domain" description="HTH arsR-type" evidence="5">
    <location>
        <begin position="1"/>
        <end position="96"/>
    </location>
</feature>
<dbReference type="Gene3D" id="1.10.10.10">
    <property type="entry name" value="Winged helix-like DNA-binding domain superfamily/Winged helix DNA-binding domain"/>
    <property type="match status" value="1"/>
</dbReference>
<evidence type="ECO:0000313" key="6">
    <source>
        <dbReference type="EMBL" id="GEK56508.1"/>
    </source>
</evidence>
<protein>
    <submittedName>
        <fullName evidence="6">Transcriptional regulator</fullName>
    </submittedName>
</protein>
<dbReference type="InterPro" id="IPR051081">
    <property type="entry name" value="HTH_MetalResp_TranReg"/>
</dbReference>
<dbReference type="InterPro" id="IPR036390">
    <property type="entry name" value="WH_DNA-bd_sf"/>
</dbReference>
<dbReference type="PRINTS" id="PR00778">
    <property type="entry name" value="HTHARSR"/>
</dbReference>
<gene>
    <name evidence="6" type="ORF">PES01_33530</name>
</gene>
<dbReference type="EMBL" id="BJUM01000042">
    <property type="protein sequence ID" value="GEK56508.1"/>
    <property type="molecule type" value="Genomic_DNA"/>
</dbReference>
<dbReference type="GO" id="GO:0003677">
    <property type="term" value="F:DNA binding"/>
    <property type="evidence" value="ECO:0007669"/>
    <property type="project" value="UniProtKB-KW"/>
</dbReference>
<keyword evidence="7" id="KW-1185">Reference proteome</keyword>
<proteinExistence type="predicted"/>
<evidence type="ECO:0000256" key="4">
    <source>
        <dbReference type="ARBA" id="ARBA00023163"/>
    </source>
</evidence>
<dbReference type="AlphaFoldDB" id="A0A510XZQ2"/>
<dbReference type="Pfam" id="PF12840">
    <property type="entry name" value="HTH_20"/>
    <property type="match status" value="1"/>
</dbReference>
<dbReference type="GO" id="GO:0003700">
    <property type="term" value="F:DNA-binding transcription factor activity"/>
    <property type="evidence" value="ECO:0007669"/>
    <property type="project" value="InterPro"/>
</dbReference>
<dbReference type="SMART" id="SM00418">
    <property type="entry name" value="HTH_ARSR"/>
    <property type="match status" value="1"/>
</dbReference>
<dbReference type="SUPFAM" id="SSF46785">
    <property type="entry name" value="Winged helix' DNA-binding domain"/>
    <property type="match status" value="1"/>
</dbReference>
<organism evidence="6 7">
    <name type="scientific">Pseudoalteromonas espejiana</name>
    <dbReference type="NCBI Taxonomy" id="28107"/>
    <lineage>
        <taxon>Bacteria</taxon>
        <taxon>Pseudomonadati</taxon>
        <taxon>Pseudomonadota</taxon>
        <taxon>Gammaproteobacteria</taxon>
        <taxon>Alteromonadales</taxon>
        <taxon>Pseudoalteromonadaceae</taxon>
        <taxon>Pseudoalteromonas</taxon>
    </lineage>
</organism>
<dbReference type="NCBIfam" id="NF033788">
    <property type="entry name" value="HTH_metalloreg"/>
    <property type="match status" value="1"/>
</dbReference>
<keyword evidence="2" id="KW-0805">Transcription regulation</keyword>
<dbReference type="InterPro" id="IPR011991">
    <property type="entry name" value="ArsR-like_HTH"/>
</dbReference>
<evidence type="ECO:0000256" key="2">
    <source>
        <dbReference type="ARBA" id="ARBA00023015"/>
    </source>
</evidence>
<dbReference type="OrthoDB" id="5297460at2"/>
<dbReference type="PANTHER" id="PTHR33154:SF18">
    <property type="entry name" value="ARSENICAL RESISTANCE OPERON REPRESSOR"/>
    <property type="match status" value="1"/>
</dbReference>
<dbReference type="InterPro" id="IPR001845">
    <property type="entry name" value="HTH_ArsR_DNA-bd_dom"/>
</dbReference>
<evidence type="ECO:0000256" key="3">
    <source>
        <dbReference type="ARBA" id="ARBA00023125"/>
    </source>
</evidence>